<comment type="caution">
    <text evidence="2">The sequence shown here is derived from an EMBL/GenBank/DDBJ whole genome shotgun (WGS) entry which is preliminary data.</text>
</comment>
<protein>
    <recommendedName>
        <fullName evidence="4">PIN-like protein</fullName>
    </recommendedName>
</protein>
<sequence length="107" mass="11518">MSIAFYALWNSTCFLLSRLWLSKADTIAVAYVIPAKSPAMGVPLSNVMFSGLSPITASKIQIPLVIFPGLQIAAGSILTLVFRTWIGEGEAAELKDAENETGRRSES</sequence>
<name>A0ABR4ABG3_9LECA</name>
<evidence type="ECO:0000313" key="2">
    <source>
        <dbReference type="EMBL" id="KAL2042201.1"/>
    </source>
</evidence>
<dbReference type="EMBL" id="JBEFKJ010000014">
    <property type="protein sequence ID" value="KAL2042201.1"/>
    <property type="molecule type" value="Genomic_DNA"/>
</dbReference>
<gene>
    <name evidence="2" type="ORF">N7G274_004689</name>
</gene>
<dbReference type="InterPro" id="IPR016833">
    <property type="entry name" value="Put_Na-Bile_cotransptr"/>
</dbReference>
<proteinExistence type="predicted"/>
<reference evidence="2 3" key="1">
    <citation type="submission" date="2024-09" db="EMBL/GenBank/DDBJ databases">
        <title>Rethinking Asexuality: The Enigmatic Case of Functional Sexual Genes in Lepraria (Stereocaulaceae).</title>
        <authorList>
            <person name="Doellman M."/>
            <person name="Sun Y."/>
            <person name="Barcenas-Pena A."/>
            <person name="Lumbsch H.T."/>
            <person name="Grewe F."/>
        </authorList>
    </citation>
    <scope>NUCLEOTIDE SEQUENCE [LARGE SCALE GENOMIC DNA]</scope>
    <source>
        <strain evidence="2 3">Mercado 3170</strain>
    </source>
</reference>
<keyword evidence="3" id="KW-1185">Reference proteome</keyword>
<evidence type="ECO:0000256" key="1">
    <source>
        <dbReference type="SAM" id="SignalP"/>
    </source>
</evidence>
<dbReference type="Gene3D" id="1.20.1530.20">
    <property type="match status" value="1"/>
</dbReference>
<dbReference type="Pfam" id="PF13593">
    <property type="entry name" value="SBF_like"/>
    <property type="match status" value="1"/>
</dbReference>
<evidence type="ECO:0008006" key="4">
    <source>
        <dbReference type="Google" id="ProtNLM"/>
    </source>
</evidence>
<organism evidence="2 3">
    <name type="scientific">Stereocaulon virgatum</name>
    <dbReference type="NCBI Taxonomy" id="373712"/>
    <lineage>
        <taxon>Eukaryota</taxon>
        <taxon>Fungi</taxon>
        <taxon>Dikarya</taxon>
        <taxon>Ascomycota</taxon>
        <taxon>Pezizomycotina</taxon>
        <taxon>Lecanoromycetes</taxon>
        <taxon>OSLEUM clade</taxon>
        <taxon>Lecanoromycetidae</taxon>
        <taxon>Lecanorales</taxon>
        <taxon>Lecanorineae</taxon>
        <taxon>Stereocaulaceae</taxon>
        <taxon>Stereocaulon</taxon>
    </lineage>
</organism>
<keyword evidence="1" id="KW-0732">Signal</keyword>
<feature type="signal peptide" evidence="1">
    <location>
        <begin position="1"/>
        <end position="24"/>
    </location>
</feature>
<accession>A0ABR4ABG3</accession>
<feature type="chain" id="PRO_5046813495" description="PIN-like protein" evidence="1">
    <location>
        <begin position="25"/>
        <end position="107"/>
    </location>
</feature>
<dbReference type="InterPro" id="IPR038770">
    <property type="entry name" value="Na+/solute_symporter_sf"/>
</dbReference>
<dbReference type="Proteomes" id="UP001590950">
    <property type="component" value="Unassembled WGS sequence"/>
</dbReference>
<evidence type="ECO:0000313" key="3">
    <source>
        <dbReference type="Proteomes" id="UP001590950"/>
    </source>
</evidence>